<name>A0ABP8N9K2_9BACT</name>
<dbReference type="Pfam" id="PF06283">
    <property type="entry name" value="ThuA"/>
    <property type="match status" value="1"/>
</dbReference>
<protein>
    <submittedName>
        <fullName evidence="3">ThuA domain-containing protein</fullName>
    </submittedName>
</protein>
<evidence type="ECO:0000259" key="2">
    <source>
        <dbReference type="Pfam" id="PF06283"/>
    </source>
</evidence>
<keyword evidence="1" id="KW-0732">Signal</keyword>
<dbReference type="Proteomes" id="UP001501175">
    <property type="component" value="Unassembled WGS sequence"/>
</dbReference>
<dbReference type="EMBL" id="BAABHD010000074">
    <property type="protein sequence ID" value="GAA4463584.1"/>
    <property type="molecule type" value="Genomic_DNA"/>
</dbReference>
<organism evidence="3 4">
    <name type="scientific">Nibrella saemangeumensis</name>
    <dbReference type="NCBI Taxonomy" id="1084526"/>
    <lineage>
        <taxon>Bacteria</taxon>
        <taxon>Pseudomonadati</taxon>
        <taxon>Bacteroidota</taxon>
        <taxon>Cytophagia</taxon>
        <taxon>Cytophagales</taxon>
        <taxon>Spirosomataceae</taxon>
        <taxon>Nibrella</taxon>
    </lineage>
</organism>
<feature type="domain" description="ThuA-like" evidence="2">
    <location>
        <begin position="49"/>
        <end position="260"/>
    </location>
</feature>
<gene>
    <name evidence="3" type="ORF">GCM10023189_41780</name>
</gene>
<accession>A0ABP8N9K2</accession>
<sequence length="287" mass="31447">MKPTLIKYVLACTLLLAGMAYPTLPAKAQPQAGKKRLLIIAGTPSHKAGEHEYNAGALLLQQWLAKSPDLAVSVSLNGWPADTTLVSNADGIVLFMDGKDGHLALKPAYKRQLLKAASRGAGLAALHYAVTLPAGNGDPLLDLLGGFKEDKYSVHGFWTSDFRTIPVHPVTQGVKPFQVYDECYFFLRFRPQVNPILSATPPDSLRNTPASRNFSGRPETIAWVYERPDGGRSFGNTALHFHQNWANDDLRKLVLNALRWICRLDVPPGGVVSTVSPEDLQKNLDKK</sequence>
<dbReference type="RefSeq" id="WP_345246691.1">
    <property type="nucleotide sequence ID" value="NZ_BAABHD010000074.1"/>
</dbReference>
<dbReference type="SUPFAM" id="SSF52317">
    <property type="entry name" value="Class I glutamine amidotransferase-like"/>
    <property type="match status" value="1"/>
</dbReference>
<feature type="chain" id="PRO_5046455269" evidence="1">
    <location>
        <begin position="29"/>
        <end position="287"/>
    </location>
</feature>
<keyword evidence="4" id="KW-1185">Reference proteome</keyword>
<dbReference type="InterPro" id="IPR029062">
    <property type="entry name" value="Class_I_gatase-like"/>
</dbReference>
<proteinExistence type="predicted"/>
<dbReference type="InterPro" id="IPR029010">
    <property type="entry name" value="ThuA-like"/>
</dbReference>
<dbReference type="Gene3D" id="3.40.50.880">
    <property type="match status" value="1"/>
</dbReference>
<feature type="signal peptide" evidence="1">
    <location>
        <begin position="1"/>
        <end position="28"/>
    </location>
</feature>
<evidence type="ECO:0000256" key="1">
    <source>
        <dbReference type="SAM" id="SignalP"/>
    </source>
</evidence>
<reference evidence="4" key="1">
    <citation type="journal article" date="2019" name="Int. J. Syst. Evol. Microbiol.">
        <title>The Global Catalogue of Microorganisms (GCM) 10K type strain sequencing project: providing services to taxonomists for standard genome sequencing and annotation.</title>
        <authorList>
            <consortium name="The Broad Institute Genomics Platform"/>
            <consortium name="The Broad Institute Genome Sequencing Center for Infectious Disease"/>
            <person name="Wu L."/>
            <person name="Ma J."/>
        </authorList>
    </citation>
    <scope>NUCLEOTIDE SEQUENCE [LARGE SCALE GENOMIC DNA]</scope>
    <source>
        <strain evidence="4">JCM 17927</strain>
    </source>
</reference>
<comment type="caution">
    <text evidence="3">The sequence shown here is derived from an EMBL/GenBank/DDBJ whole genome shotgun (WGS) entry which is preliminary data.</text>
</comment>
<evidence type="ECO:0000313" key="3">
    <source>
        <dbReference type="EMBL" id="GAA4463584.1"/>
    </source>
</evidence>
<evidence type="ECO:0000313" key="4">
    <source>
        <dbReference type="Proteomes" id="UP001501175"/>
    </source>
</evidence>